<sequence>MTLAPLGAVRVFWRLSPRARRLSLRIAPRDHALTVTVPQSCPPAQALAFVHKNTGWIVSRLQRLAQGPSFTADSLITIEDKPYRILHAPTRHGGAWIENDTLVITGDAAFLSRRVMQYLRQHATRALGRDLRAMAQAAGLKPGRLDIRDPTSRWGSCSSTGRIMLSWRLILAPHPVRHYLIAHELSHLAQMNHSPAFWKHVATLTPHRDVAENWLRHHGPLLLRAR</sequence>
<reference evidence="2 3" key="1">
    <citation type="submission" date="2019-09" db="EMBL/GenBank/DDBJ databases">
        <title>Genome sequencing of strain KACC 21233.</title>
        <authorList>
            <person name="Heo J."/>
            <person name="Kim S.-J."/>
            <person name="Kim J.-S."/>
            <person name="Hong S.-B."/>
            <person name="Kwon S.-W."/>
        </authorList>
    </citation>
    <scope>NUCLEOTIDE SEQUENCE [LARGE SCALE GENOMIC DNA]</scope>
    <source>
        <strain evidence="2 3">KACC 21233</strain>
    </source>
</reference>
<dbReference type="Proteomes" id="UP000324536">
    <property type="component" value="Chromosome"/>
</dbReference>
<evidence type="ECO:0000259" key="1">
    <source>
        <dbReference type="Pfam" id="PF01863"/>
    </source>
</evidence>
<dbReference type="Pfam" id="PF01863">
    <property type="entry name" value="YgjP-like"/>
    <property type="match status" value="1"/>
</dbReference>
<name>A0A5C1YMC7_9PROT</name>
<dbReference type="InterPro" id="IPR002725">
    <property type="entry name" value="YgjP-like_metallopeptidase"/>
</dbReference>
<keyword evidence="3" id="KW-1185">Reference proteome</keyword>
<dbReference type="KEGG" id="acek:FLP30_06940"/>
<accession>A0A5C1YMC7</accession>
<dbReference type="Gene3D" id="3.30.2010.10">
    <property type="entry name" value="Metalloproteases ('zincins'), catalytic domain"/>
    <property type="match status" value="1"/>
</dbReference>
<dbReference type="AlphaFoldDB" id="A0A5C1YMC7"/>
<feature type="domain" description="YgjP-like metallopeptidase" evidence="1">
    <location>
        <begin position="21"/>
        <end position="218"/>
    </location>
</feature>
<dbReference type="CDD" id="cd07344">
    <property type="entry name" value="M48_yhfN_like"/>
    <property type="match status" value="1"/>
</dbReference>
<proteinExistence type="predicted"/>
<dbReference type="PANTHER" id="PTHR30399:SF1">
    <property type="entry name" value="UTP PYROPHOSPHATASE"/>
    <property type="match status" value="1"/>
</dbReference>
<dbReference type="OrthoDB" id="9795402at2"/>
<protein>
    <submittedName>
        <fullName evidence="2">M48 family metallopeptidase</fullName>
    </submittedName>
</protein>
<evidence type="ECO:0000313" key="2">
    <source>
        <dbReference type="EMBL" id="QEO17484.1"/>
    </source>
</evidence>
<organism evidence="2 3">
    <name type="scientific">Acetobacter vaccinii</name>
    <dbReference type="NCBI Taxonomy" id="2592655"/>
    <lineage>
        <taxon>Bacteria</taxon>
        <taxon>Pseudomonadati</taxon>
        <taxon>Pseudomonadota</taxon>
        <taxon>Alphaproteobacteria</taxon>
        <taxon>Acetobacterales</taxon>
        <taxon>Acetobacteraceae</taxon>
        <taxon>Acetobacter</taxon>
    </lineage>
</organism>
<dbReference type="EMBL" id="CP043506">
    <property type="protein sequence ID" value="QEO17484.1"/>
    <property type="molecule type" value="Genomic_DNA"/>
</dbReference>
<dbReference type="PANTHER" id="PTHR30399">
    <property type="entry name" value="UNCHARACTERIZED PROTEIN YGJP"/>
    <property type="match status" value="1"/>
</dbReference>
<dbReference type="InterPro" id="IPR053136">
    <property type="entry name" value="UTP_pyrophosphatase-like"/>
</dbReference>
<evidence type="ECO:0000313" key="3">
    <source>
        <dbReference type="Proteomes" id="UP000324536"/>
    </source>
</evidence>
<gene>
    <name evidence="2" type="ORF">FLP30_06940</name>
</gene>